<gene>
    <name evidence="8" type="ordered locus">Dgeo_1774</name>
</gene>
<dbReference type="Pfam" id="PF00317">
    <property type="entry name" value="Ribonuc_red_lgN"/>
    <property type="match status" value="1"/>
</dbReference>
<dbReference type="PROSITE" id="PS00089">
    <property type="entry name" value="RIBORED_LARGE"/>
    <property type="match status" value="1"/>
</dbReference>
<dbReference type="KEGG" id="dge:Dgeo_1774"/>
<dbReference type="Gene3D" id="3.20.70.20">
    <property type="match status" value="1"/>
</dbReference>
<accession>Q1IXG5</accession>
<keyword evidence="9" id="KW-1185">Reference proteome</keyword>
<dbReference type="EC" id="1.17.4.1" evidence="2 6"/>
<dbReference type="eggNOG" id="COG0209">
    <property type="taxonomic scope" value="Bacteria"/>
</dbReference>
<evidence type="ECO:0000259" key="7">
    <source>
        <dbReference type="PROSITE" id="PS00089"/>
    </source>
</evidence>
<dbReference type="AlphaFoldDB" id="Q1IXG5"/>
<comment type="catalytic activity">
    <reaction evidence="5 6">
        <text>a 2'-deoxyribonucleoside 5'-diphosphate + [thioredoxin]-disulfide + H2O = a ribonucleoside 5'-diphosphate + [thioredoxin]-dithiol</text>
        <dbReference type="Rhea" id="RHEA:23252"/>
        <dbReference type="Rhea" id="RHEA-COMP:10698"/>
        <dbReference type="Rhea" id="RHEA-COMP:10700"/>
        <dbReference type="ChEBI" id="CHEBI:15377"/>
        <dbReference type="ChEBI" id="CHEBI:29950"/>
        <dbReference type="ChEBI" id="CHEBI:50058"/>
        <dbReference type="ChEBI" id="CHEBI:57930"/>
        <dbReference type="ChEBI" id="CHEBI:73316"/>
        <dbReference type="EC" id="1.17.4.1"/>
    </reaction>
</comment>
<dbReference type="STRING" id="319795.Dgeo_1774"/>
<organism evidence="8 9">
    <name type="scientific">Deinococcus geothermalis (strain DSM 11300 / CIP 105573 / AG-3a)</name>
    <dbReference type="NCBI Taxonomy" id="319795"/>
    <lineage>
        <taxon>Bacteria</taxon>
        <taxon>Thermotogati</taxon>
        <taxon>Deinococcota</taxon>
        <taxon>Deinococci</taxon>
        <taxon>Deinococcales</taxon>
        <taxon>Deinococcaceae</taxon>
        <taxon>Deinococcus</taxon>
    </lineage>
</organism>
<dbReference type="InterPro" id="IPR000788">
    <property type="entry name" value="RNR_lg_C"/>
</dbReference>
<dbReference type="Proteomes" id="UP000002431">
    <property type="component" value="Chromosome"/>
</dbReference>
<proteinExistence type="inferred from homology"/>
<dbReference type="NCBIfam" id="TIGR04170">
    <property type="entry name" value="RNR_1b_NrdE"/>
    <property type="match status" value="1"/>
</dbReference>
<dbReference type="PANTHER" id="PTHR11573">
    <property type="entry name" value="RIBONUCLEOSIDE-DIPHOSPHATE REDUCTASE LARGE CHAIN"/>
    <property type="match status" value="1"/>
</dbReference>
<dbReference type="HOGENOM" id="CLU_000404_4_1_0"/>
<keyword evidence="3 6" id="KW-0560">Oxidoreductase</keyword>
<evidence type="ECO:0000313" key="8">
    <source>
        <dbReference type="EMBL" id="ABF46069.1"/>
    </source>
</evidence>
<dbReference type="NCBIfam" id="TIGR02506">
    <property type="entry name" value="NrdE_NrdA"/>
    <property type="match status" value="1"/>
</dbReference>
<evidence type="ECO:0000256" key="2">
    <source>
        <dbReference type="ARBA" id="ARBA00012274"/>
    </source>
</evidence>
<dbReference type="InterPro" id="IPR008926">
    <property type="entry name" value="RNR_R1-su_N"/>
</dbReference>
<evidence type="ECO:0000256" key="5">
    <source>
        <dbReference type="ARBA" id="ARBA00047754"/>
    </source>
</evidence>
<dbReference type="GO" id="GO:0005971">
    <property type="term" value="C:ribonucleoside-diphosphate reductase complex"/>
    <property type="evidence" value="ECO:0007669"/>
    <property type="project" value="TreeGrafter"/>
</dbReference>
<dbReference type="CDD" id="cd01679">
    <property type="entry name" value="RNR_I"/>
    <property type="match status" value="1"/>
</dbReference>
<evidence type="ECO:0000313" key="9">
    <source>
        <dbReference type="Proteomes" id="UP000002431"/>
    </source>
</evidence>
<reference evidence="8" key="1">
    <citation type="submission" date="2006-04" db="EMBL/GenBank/DDBJ databases">
        <title>Complete sequence of chromosome of Deinococcus geothermalis DSM 11300.</title>
        <authorList>
            <consortium name="US DOE Joint Genome Institute"/>
            <person name="Copeland A."/>
            <person name="Lucas S."/>
            <person name="Lapidus A."/>
            <person name="Barry K."/>
            <person name="Detter J.C."/>
            <person name="Glavina del Rio T."/>
            <person name="Hammon N."/>
            <person name="Israni S."/>
            <person name="Dalin E."/>
            <person name="Tice H."/>
            <person name="Pitluck S."/>
            <person name="Brettin T."/>
            <person name="Bruce D."/>
            <person name="Han C."/>
            <person name="Tapia R."/>
            <person name="Saunders E."/>
            <person name="Gilna P."/>
            <person name="Schmutz J."/>
            <person name="Larimer F."/>
            <person name="Land M."/>
            <person name="Hauser L."/>
            <person name="Kyrpides N."/>
            <person name="Kim E."/>
            <person name="Daly M.J."/>
            <person name="Fredrickson J.K."/>
            <person name="Makarova K.S."/>
            <person name="Gaidamakova E.K."/>
            <person name="Zhai M."/>
            <person name="Richardson P."/>
        </authorList>
    </citation>
    <scope>NUCLEOTIDE SEQUENCE</scope>
    <source>
        <strain evidence="8">DSM 11300</strain>
    </source>
</reference>
<name>Q1IXG5_DEIGD</name>
<dbReference type="Pfam" id="PF02867">
    <property type="entry name" value="Ribonuc_red_lgC"/>
    <property type="match status" value="1"/>
</dbReference>
<dbReference type="GO" id="GO:0005524">
    <property type="term" value="F:ATP binding"/>
    <property type="evidence" value="ECO:0007669"/>
    <property type="project" value="InterPro"/>
</dbReference>
<evidence type="ECO:0000256" key="3">
    <source>
        <dbReference type="ARBA" id="ARBA00023002"/>
    </source>
</evidence>
<evidence type="ECO:0000256" key="6">
    <source>
        <dbReference type="RuleBase" id="RU003410"/>
    </source>
</evidence>
<dbReference type="PANTHER" id="PTHR11573:SF30">
    <property type="entry name" value="RIBONUCLEOSIDE-DIPHOSPHATE REDUCTASE 2 SUBUNIT ALPHA"/>
    <property type="match status" value="1"/>
</dbReference>
<dbReference type="SUPFAM" id="SSF48168">
    <property type="entry name" value="R1 subunit of ribonucleotide reductase, N-terminal domain"/>
    <property type="match status" value="1"/>
</dbReference>
<dbReference type="InterPro" id="IPR013346">
    <property type="entry name" value="NrdE_NrdA_C"/>
</dbReference>
<comment type="similarity">
    <text evidence="1 6">Belongs to the ribonucleoside diphosphate reductase large chain family.</text>
</comment>
<evidence type="ECO:0000256" key="4">
    <source>
        <dbReference type="ARBA" id="ARBA00023116"/>
    </source>
</evidence>
<dbReference type="EMBL" id="CP000359">
    <property type="protein sequence ID" value="ABF46069.1"/>
    <property type="molecule type" value="Genomic_DNA"/>
</dbReference>
<dbReference type="InterPro" id="IPR026459">
    <property type="entry name" value="RNR_1b_NrdE"/>
</dbReference>
<dbReference type="UniPathway" id="UPA00326"/>
<dbReference type="PRINTS" id="PR01183">
    <property type="entry name" value="RIBORDTASEM1"/>
</dbReference>
<evidence type="ECO:0000256" key="1">
    <source>
        <dbReference type="ARBA" id="ARBA00010406"/>
    </source>
</evidence>
<dbReference type="GO" id="GO:0009263">
    <property type="term" value="P:deoxyribonucleotide biosynthetic process"/>
    <property type="evidence" value="ECO:0007669"/>
    <property type="project" value="UniProtKB-KW"/>
</dbReference>
<dbReference type="InterPro" id="IPR013509">
    <property type="entry name" value="RNR_lsu_N"/>
</dbReference>
<comment type="function">
    <text evidence="6">Provides the precursors necessary for DNA synthesis. Catalyzes the biosynthesis of deoxyribonucleotides from the corresponding ribonucleotides.</text>
</comment>
<dbReference type="SUPFAM" id="SSF51998">
    <property type="entry name" value="PFL-like glycyl radical enzymes"/>
    <property type="match status" value="1"/>
</dbReference>
<dbReference type="GO" id="GO:0004748">
    <property type="term" value="F:ribonucleoside-diphosphate reductase activity, thioredoxin disulfide as acceptor"/>
    <property type="evidence" value="ECO:0007669"/>
    <property type="project" value="UniProtKB-EC"/>
</dbReference>
<keyword evidence="4 6" id="KW-0215">Deoxyribonucleotide synthesis</keyword>
<sequence length="649" mass="72090">MVERGFWDGEMLARYRPEEVKAVFNRAYSHRFRFQSFMGAQKFYAEYATKTPDGSRYLERYEDRMSMVALARAGGNAELALTLVDHLVRQTFVPATPTLMNSGKANTGRLTSCFLLQDCTDSLDSIMKTQHFAADLSKNGGGVGIDLSNLRARGESLRHLQGVTKGAAAVAKLFDVLFRYADQAGQRQGAAVVNLNVMHPDFQELLAGKKIATDEDARLKTLSICAVIPDVFMQAVRDDKDVYQVYPRSYEQATGRIFTDIDWDTEYASIVENPNIRKRRVSARQLLQEIALTQGESGYPYLLFTGNANRANPVPNVGTVKMTNLCSEIMQPTLPSSFHPYGEEARDEIGLDVSCNLASLHIGNALKSGDLGGVVRAAISMLDDVAQSTNITEVPAVARANREMRSIGLGAMGLHGHLAEHGIAYGSPEALAFCDLFFEAVHFHARRASMELARDTGFVFAGFQGSRYQSGEYFAPYTEREREPAQDLAPEVRAALQGAWLPTREDWRQLVSDIQRYGLAHSHVMAIAPTGSISYVANATASVMPITERVETRTSGKGKTIYPMPGLNEQTEWFYEEAYDMDMRRVIDTVATIQRHVDQGISCTLFVRSNVTTADLARLYISAYRKGLKSLYYLRQRRATVQECVACAV</sequence>
<feature type="domain" description="Ribonucleotide reductase large subunit" evidence="7">
    <location>
        <begin position="507"/>
        <end position="529"/>
    </location>
</feature>
<protein>
    <recommendedName>
        <fullName evidence="2 6">Ribonucleoside-diphosphate reductase</fullName>
        <ecNumber evidence="2 6">1.17.4.1</ecNumber>
    </recommendedName>
</protein>
<dbReference type="InterPro" id="IPR039718">
    <property type="entry name" value="Rrm1"/>
</dbReference>